<evidence type="ECO:0000313" key="3">
    <source>
        <dbReference type="EMBL" id="KAL3310987.1"/>
    </source>
</evidence>
<evidence type="ECO:0000313" key="4">
    <source>
        <dbReference type="Proteomes" id="UP001626550"/>
    </source>
</evidence>
<dbReference type="PANTHER" id="PTHR11034">
    <property type="entry name" value="N-MYC DOWNSTREAM REGULATED"/>
    <property type="match status" value="1"/>
</dbReference>
<name>A0ABD2PVS7_9PLAT</name>
<dbReference type="EMBL" id="JBJKFK010002517">
    <property type="protein sequence ID" value="KAL3310987.1"/>
    <property type="molecule type" value="Genomic_DNA"/>
</dbReference>
<proteinExistence type="inferred from homology"/>
<dbReference type="Pfam" id="PF03096">
    <property type="entry name" value="Ndr"/>
    <property type="match status" value="1"/>
</dbReference>
<dbReference type="AlphaFoldDB" id="A0ABD2PVS7"/>
<comment type="caution">
    <text evidence="3">The sequence shown here is derived from an EMBL/GenBank/DDBJ whole genome shotgun (WGS) entry which is preliminary data.</text>
</comment>
<evidence type="ECO:0000256" key="2">
    <source>
        <dbReference type="SAM" id="MobiDB-lite"/>
    </source>
</evidence>
<accession>A0ABD2PVS7</accession>
<dbReference type="Gene3D" id="3.40.50.1820">
    <property type="entry name" value="alpha/beta hydrolase"/>
    <property type="match status" value="1"/>
</dbReference>
<reference evidence="3 4" key="1">
    <citation type="submission" date="2024-11" db="EMBL/GenBank/DDBJ databases">
        <title>Adaptive evolution of stress response genes in parasites aligns with host niche diversity.</title>
        <authorList>
            <person name="Hahn C."/>
            <person name="Resl P."/>
        </authorList>
    </citation>
    <scope>NUCLEOTIDE SEQUENCE [LARGE SCALE GENOMIC DNA]</scope>
    <source>
        <strain evidence="3">EGGRZ-B1_66</strain>
        <tissue evidence="3">Body</tissue>
    </source>
</reference>
<feature type="region of interest" description="Disordered" evidence="2">
    <location>
        <begin position="301"/>
        <end position="324"/>
    </location>
</feature>
<sequence length="324" mass="36370">MKVILKHFTVYHICAPGHEDKASVIDMNSAYEEEKSVLLSNSENFQMELSSSSSRSNSVGSIQSRAITGNKGQYAKYPSLDELAEVVNSVVTHFGLKYFIGFGMGAGTNILCRYTLKNQDNVRALFLINPDAAVHGLYEWFKLRWFDIPSMKRGAEITDNMIYFLESHWFGYGQNANVEVSQYYEQIARDINSANAAGFIDSWLSRTDLGLVRTIGPDSYKAQDTEHNIRSDVCLVTGSLATDLARTLANMNGRMDPARTQFLLLAINFLYFLRTIGLLINMQPDSLIRQAEELQNQEFEALQNGDQTRLPPTAIENGEAETFA</sequence>
<dbReference type="InterPro" id="IPR004142">
    <property type="entry name" value="NDRG"/>
</dbReference>
<dbReference type="InterPro" id="IPR029058">
    <property type="entry name" value="AB_hydrolase_fold"/>
</dbReference>
<protein>
    <submittedName>
        <fullName evidence="3">Protein ndrg1</fullName>
    </submittedName>
</protein>
<keyword evidence="4" id="KW-1185">Reference proteome</keyword>
<comment type="similarity">
    <text evidence="1">Belongs to the NDRG family.</text>
</comment>
<organism evidence="3 4">
    <name type="scientific">Cichlidogyrus casuarinus</name>
    <dbReference type="NCBI Taxonomy" id="1844966"/>
    <lineage>
        <taxon>Eukaryota</taxon>
        <taxon>Metazoa</taxon>
        <taxon>Spiralia</taxon>
        <taxon>Lophotrochozoa</taxon>
        <taxon>Platyhelminthes</taxon>
        <taxon>Monogenea</taxon>
        <taxon>Monopisthocotylea</taxon>
        <taxon>Dactylogyridea</taxon>
        <taxon>Ancyrocephalidae</taxon>
        <taxon>Cichlidogyrus</taxon>
    </lineage>
</organism>
<gene>
    <name evidence="3" type="primary">NDRG1</name>
    <name evidence="3" type="ORF">Ciccas_010434</name>
</gene>
<dbReference type="SUPFAM" id="SSF53474">
    <property type="entry name" value="alpha/beta-Hydrolases"/>
    <property type="match status" value="1"/>
</dbReference>
<dbReference type="Proteomes" id="UP001626550">
    <property type="component" value="Unassembled WGS sequence"/>
</dbReference>
<evidence type="ECO:0000256" key="1">
    <source>
        <dbReference type="ARBA" id="ARBA00005598"/>
    </source>
</evidence>